<dbReference type="FunFam" id="3.40.50.300:FF:000385">
    <property type="entry name" value="Structural maintenance of chromosomes 2"/>
    <property type="match status" value="1"/>
</dbReference>
<keyword evidence="9 11" id="KW-0539">Nucleus</keyword>
<dbReference type="Gene3D" id="3.30.70.1620">
    <property type="match status" value="1"/>
</dbReference>
<evidence type="ECO:0000256" key="7">
    <source>
        <dbReference type="ARBA" id="ARBA00023054"/>
    </source>
</evidence>
<dbReference type="Gene3D" id="1.10.287.1490">
    <property type="match status" value="1"/>
</dbReference>
<keyword evidence="10" id="KW-0131">Cell cycle</keyword>
<keyword evidence="6" id="KW-0067">ATP-binding</keyword>
<keyword evidence="3" id="KW-0132">Cell division</keyword>
<dbReference type="InterPro" id="IPR024704">
    <property type="entry name" value="SMC"/>
</dbReference>
<dbReference type="Pfam" id="PF06470">
    <property type="entry name" value="SMC_hinge"/>
    <property type="match status" value="1"/>
</dbReference>
<dbReference type="Proteomes" id="UP001367676">
    <property type="component" value="Unassembled WGS sequence"/>
</dbReference>
<dbReference type="GO" id="GO:0005694">
    <property type="term" value="C:chromosome"/>
    <property type="evidence" value="ECO:0007669"/>
    <property type="project" value="InterPro"/>
</dbReference>
<evidence type="ECO:0000256" key="9">
    <source>
        <dbReference type="ARBA" id="ARBA00023242"/>
    </source>
</evidence>
<keyword evidence="5" id="KW-0498">Mitosis</keyword>
<gene>
    <name evidence="14" type="ORF">V9T40_012789</name>
</gene>
<dbReference type="InterPro" id="IPR036277">
    <property type="entry name" value="SMC_hinge_sf"/>
</dbReference>
<sequence>MHVKSVIIDGFKSYGNRVEINGFDPQFNAITGLNGTGKSNILDAICFVLGISNLSQVRATSLTDLVYKCGQAGIKKASVTIVFDNRDRSRSPAGFESYEEITVTRQIFSDQSGRNRYMLNGATVQNKRVIDLFNSVQLNVNNPHFLIMQGRITKVLNMKPPEILGMIEEAAGTRMYEMKKQAAQKTIEKKDLKLSELNAILQEEIGPRIERLKKERIQYFELQKVEREFDQLQKIYIAHTFLKTEEIKFNGLEKLETVVERIGEINDEIKTSKEEISKLDIELDTLQKRRDEECGGKLNDLETKLKEAEKAEAIIAATCKTTKTNVAAEEKKFKQLEKSLAEDKSSFDAKQKQMSEVEDIFTKMKNEEQKDQEAFAAAQKKYQAVSSGLFSNDQDGGEATLQDQLMQAKGAISKAETDRKQSEMQIEHQKELLKTMEAELKKTASSFASDQKQLDKYENEIATYKSELSKLNYEDGLLERLQQERRNLVNEVRPVEDFVANIKTRNNRIHFQYKDPEPNFNRNLVRGQVCRMFKSKEKRYDLAVENSAGGKLSYVIVDNEQVSKILIQKGDLQSRTTFIPMSQIVRKPWDPSIMRNAERLVGPGKVFRAIDLIEFDPEYKDVMEWTFGDVLVCVDIDTASTVANHSSVRKKCVTFDGDYVDPSGLVSGGAVAKGETLLSQLAKLQVAERDLSEKQQRLHEVNAKINSVSKIAERYGSVKQNLELREHELEMLKQRLQQASHYKQKEEVDGLRNSIDALAKKIEECRQIEKENAKKVTDLEKKMKNIQSLRESELKNAENEMKRLKKKSDESRNLWQQREQEFAALKLEIEELQKAIENGENQIEGAGQSLNDMKENLKKVTEEYEAKKREVNEIQAELKTEKEKINQQNKEMKKIMQCKEELQNEISNLKLKILKEEGNQNKLKEEYENADKKLKEMIQKYDWIETDRAFFGKPNGLYDFEQHNPKEVSAKLPKLQDMKNKLSRAVNTRAVNLLGKEEEQFQELVKKKEIVEADKAKIVAVIKELEEKKNAALKHAWEQVNRDFGSIFGKLLPGANAKLSTLPGKTVLDGLEVKVAFGNIWKESLGELSGGQRSLVALSFILAMLLFKPAPIYILDEVDAALDLSHTQNIGQMLKAHFTHSQFIVVSLKEGMFNNANVIFRTKFVDGMSQVQRTVPGHHS</sequence>
<name>A0AAN9TBS0_9HEMI</name>
<dbReference type="AlphaFoldDB" id="A0AAN9TBS0"/>
<dbReference type="GO" id="GO:0005634">
    <property type="term" value="C:nucleus"/>
    <property type="evidence" value="ECO:0007669"/>
    <property type="project" value="UniProtKB-SubCell"/>
</dbReference>
<dbReference type="EMBL" id="JBBCAQ010000036">
    <property type="protein sequence ID" value="KAK7576503.1"/>
    <property type="molecule type" value="Genomic_DNA"/>
</dbReference>
<dbReference type="PIRSF" id="PIRSF005719">
    <property type="entry name" value="SMC"/>
    <property type="match status" value="1"/>
</dbReference>
<dbReference type="InterPro" id="IPR003395">
    <property type="entry name" value="RecF/RecN/SMC_N"/>
</dbReference>
<comment type="subcellular location">
    <subcellularLocation>
        <location evidence="1 11">Nucleus</location>
    </subcellularLocation>
</comment>
<dbReference type="Gene3D" id="1.20.1060.20">
    <property type="match status" value="1"/>
</dbReference>
<evidence type="ECO:0000256" key="3">
    <source>
        <dbReference type="ARBA" id="ARBA00022618"/>
    </source>
</evidence>
<feature type="coiled-coil region" evidence="12">
    <location>
        <begin position="994"/>
        <end position="1028"/>
    </location>
</feature>
<dbReference type="InterPro" id="IPR027417">
    <property type="entry name" value="P-loop_NTPase"/>
</dbReference>
<comment type="caution">
    <text evidence="14">The sequence shown here is derived from an EMBL/GenBank/DDBJ whole genome shotgun (WGS) entry which is preliminary data.</text>
</comment>
<dbReference type="SUPFAM" id="SSF52540">
    <property type="entry name" value="P-loop containing nucleoside triphosphate hydrolases"/>
    <property type="match status" value="1"/>
</dbReference>
<feature type="coiled-coil region" evidence="12">
    <location>
        <begin position="255"/>
        <end position="339"/>
    </location>
</feature>
<evidence type="ECO:0000256" key="10">
    <source>
        <dbReference type="ARBA" id="ARBA00023306"/>
    </source>
</evidence>
<evidence type="ECO:0000256" key="12">
    <source>
        <dbReference type="SAM" id="Coils"/>
    </source>
</evidence>
<keyword evidence="8" id="KW-0226">DNA condensation</keyword>
<keyword evidence="4" id="KW-0547">Nucleotide-binding</keyword>
<evidence type="ECO:0000256" key="11">
    <source>
        <dbReference type="PIRNR" id="PIRNR005719"/>
    </source>
</evidence>
<dbReference type="InterPro" id="IPR010935">
    <property type="entry name" value="SMC_hinge"/>
</dbReference>
<evidence type="ECO:0000256" key="5">
    <source>
        <dbReference type="ARBA" id="ARBA00022776"/>
    </source>
</evidence>
<dbReference type="GO" id="GO:0030261">
    <property type="term" value="P:chromosome condensation"/>
    <property type="evidence" value="ECO:0007669"/>
    <property type="project" value="UniProtKB-KW"/>
</dbReference>
<dbReference type="PANTHER" id="PTHR43977">
    <property type="entry name" value="STRUCTURAL MAINTENANCE OF CHROMOSOMES PROTEIN 3"/>
    <property type="match status" value="1"/>
</dbReference>
<dbReference type="CDD" id="cd03273">
    <property type="entry name" value="ABC_SMC2_euk"/>
    <property type="match status" value="1"/>
</dbReference>
<evidence type="ECO:0000313" key="15">
    <source>
        <dbReference type="Proteomes" id="UP001367676"/>
    </source>
</evidence>
<dbReference type="SMART" id="SM00968">
    <property type="entry name" value="SMC_hinge"/>
    <property type="match status" value="1"/>
</dbReference>
<comment type="similarity">
    <text evidence="2">Belongs to the SMC family. SMC2 subfamily.</text>
</comment>
<evidence type="ECO:0000256" key="4">
    <source>
        <dbReference type="ARBA" id="ARBA00022741"/>
    </source>
</evidence>
<dbReference type="InterPro" id="IPR027120">
    <property type="entry name" value="Smc2_ABC"/>
</dbReference>
<keyword evidence="7 12" id="KW-0175">Coiled coil</keyword>
<proteinExistence type="inferred from homology"/>
<dbReference type="SUPFAM" id="SSF75553">
    <property type="entry name" value="Smc hinge domain"/>
    <property type="match status" value="1"/>
</dbReference>
<feature type="coiled-coil region" evidence="12">
    <location>
        <begin position="412"/>
        <end position="474"/>
    </location>
</feature>
<dbReference type="GO" id="GO:0005524">
    <property type="term" value="F:ATP binding"/>
    <property type="evidence" value="ECO:0007669"/>
    <property type="project" value="UniProtKB-KW"/>
</dbReference>
<dbReference type="GO" id="GO:0016887">
    <property type="term" value="F:ATP hydrolysis activity"/>
    <property type="evidence" value="ECO:0007669"/>
    <property type="project" value="InterPro"/>
</dbReference>
<evidence type="ECO:0000256" key="6">
    <source>
        <dbReference type="ARBA" id="ARBA00022840"/>
    </source>
</evidence>
<keyword evidence="15" id="KW-1185">Reference proteome</keyword>
<accession>A0AAN9TBS0</accession>
<organism evidence="14 15">
    <name type="scientific">Parthenolecanium corni</name>
    <dbReference type="NCBI Taxonomy" id="536013"/>
    <lineage>
        <taxon>Eukaryota</taxon>
        <taxon>Metazoa</taxon>
        <taxon>Ecdysozoa</taxon>
        <taxon>Arthropoda</taxon>
        <taxon>Hexapoda</taxon>
        <taxon>Insecta</taxon>
        <taxon>Pterygota</taxon>
        <taxon>Neoptera</taxon>
        <taxon>Paraneoptera</taxon>
        <taxon>Hemiptera</taxon>
        <taxon>Sternorrhyncha</taxon>
        <taxon>Coccoidea</taxon>
        <taxon>Coccidae</taxon>
        <taxon>Parthenolecanium</taxon>
    </lineage>
</organism>
<dbReference type="Pfam" id="PF02463">
    <property type="entry name" value="SMC_N"/>
    <property type="match status" value="2"/>
</dbReference>
<dbReference type="Gene3D" id="3.40.50.300">
    <property type="entry name" value="P-loop containing nucleotide triphosphate hydrolases"/>
    <property type="match status" value="2"/>
</dbReference>
<evidence type="ECO:0000259" key="13">
    <source>
        <dbReference type="SMART" id="SM00968"/>
    </source>
</evidence>
<feature type="domain" description="SMC hinge" evidence="13">
    <location>
        <begin position="523"/>
        <end position="643"/>
    </location>
</feature>
<reference evidence="14 15" key="1">
    <citation type="submission" date="2024-03" db="EMBL/GenBank/DDBJ databases">
        <title>Adaptation during the transition from Ophiocordyceps entomopathogen to insect associate is accompanied by gene loss and intensified selection.</title>
        <authorList>
            <person name="Ward C.M."/>
            <person name="Onetto C.A."/>
            <person name="Borneman A.R."/>
        </authorList>
    </citation>
    <scope>NUCLEOTIDE SEQUENCE [LARGE SCALE GENOMIC DNA]</scope>
    <source>
        <strain evidence="14">AWRI1</strain>
        <tissue evidence="14">Single Adult Female</tissue>
    </source>
</reference>
<evidence type="ECO:0000313" key="14">
    <source>
        <dbReference type="EMBL" id="KAK7576503.1"/>
    </source>
</evidence>
<evidence type="ECO:0000256" key="8">
    <source>
        <dbReference type="ARBA" id="ARBA00023067"/>
    </source>
</evidence>
<evidence type="ECO:0000256" key="1">
    <source>
        <dbReference type="ARBA" id="ARBA00004123"/>
    </source>
</evidence>
<evidence type="ECO:0000256" key="2">
    <source>
        <dbReference type="ARBA" id="ARBA00005231"/>
    </source>
</evidence>
<protein>
    <recommendedName>
        <fullName evidence="11">Structural maintenance of chromosomes protein</fullName>
    </recommendedName>
</protein>
<feature type="coiled-coil region" evidence="12">
    <location>
        <begin position="684"/>
        <end position="940"/>
    </location>
</feature>
<dbReference type="GO" id="GO:0051301">
    <property type="term" value="P:cell division"/>
    <property type="evidence" value="ECO:0007669"/>
    <property type="project" value="UniProtKB-KW"/>
</dbReference>